<evidence type="ECO:0000313" key="1">
    <source>
        <dbReference type="EMBL" id="JAH10976.1"/>
    </source>
</evidence>
<organism evidence="1">
    <name type="scientific">Anguilla anguilla</name>
    <name type="common">European freshwater eel</name>
    <name type="synonym">Muraena anguilla</name>
    <dbReference type="NCBI Taxonomy" id="7936"/>
    <lineage>
        <taxon>Eukaryota</taxon>
        <taxon>Metazoa</taxon>
        <taxon>Chordata</taxon>
        <taxon>Craniata</taxon>
        <taxon>Vertebrata</taxon>
        <taxon>Euteleostomi</taxon>
        <taxon>Actinopterygii</taxon>
        <taxon>Neopterygii</taxon>
        <taxon>Teleostei</taxon>
        <taxon>Anguilliformes</taxon>
        <taxon>Anguillidae</taxon>
        <taxon>Anguilla</taxon>
    </lineage>
</organism>
<name>A0A0E9Q264_ANGAN</name>
<dbReference type="EMBL" id="GBXM01097601">
    <property type="protein sequence ID" value="JAH10976.1"/>
    <property type="molecule type" value="Transcribed_RNA"/>
</dbReference>
<reference evidence="1" key="2">
    <citation type="journal article" date="2015" name="Fish Shellfish Immunol.">
        <title>Early steps in the European eel (Anguilla anguilla)-Vibrio vulnificus interaction in the gills: Role of the RtxA13 toxin.</title>
        <authorList>
            <person name="Callol A."/>
            <person name="Pajuelo D."/>
            <person name="Ebbesson L."/>
            <person name="Teles M."/>
            <person name="MacKenzie S."/>
            <person name="Amaro C."/>
        </authorList>
    </citation>
    <scope>NUCLEOTIDE SEQUENCE</scope>
</reference>
<protein>
    <submittedName>
        <fullName evidence="1">Uncharacterized protein</fullName>
    </submittedName>
</protein>
<accession>A0A0E9Q264</accession>
<reference evidence="1" key="1">
    <citation type="submission" date="2014-11" db="EMBL/GenBank/DDBJ databases">
        <authorList>
            <person name="Amaro Gonzalez C."/>
        </authorList>
    </citation>
    <scope>NUCLEOTIDE SEQUENCE</scope>
</reference>
<proteinExistence type="predicted"/>
<sequence>MFKLVKMEKNTVDLNPDTGLITTAGPIHADHD</sequence>
<dbReference type="AlphaFoldDB" id="A0A0E9Q264"/>